<dbReference type="PANTHER" id="PTHR46006">
    <property type="entry name" value="RHO GUANINE NUCLEOTIDE EXCHANGE FACTOR AT 64C, ISOFORM A"/>
    <property type="match status" value="1"/>
</dbReference>
<dbReference type="InterPro" id="IPR036028">
    <property type="entry name" value="SH3-like_dom_sf"/>
</dbReference>
<dbReference type="SUPFAM" id="SSF48065">
    <property type="entry name" value="DBL homology domain (DH-domain)"/>
    <property type="match status" value="1"/>
</dbReference>
<feature type="compositionally biased region" description="Acidic residues" evidence="7">
    <location>
        <begin position="910"/>
        <end position="930"/>
    </location>
</feature>
<feature type="compositionally biased region" description="Low complexity" evidence="7">
    <location>
        <begin position="1600"/>
        <end position="1615"/>
    </location>
</feature>
<dbReference type="Gene3D" id="1.20.900.10">
    <property type="entry name" value="Dbl homology (DH) domain"/>
    <property type="match status" value="1"/>
</dbReference>
<dbReference type="PROSITE" id="PS50010">
    <property type="entry name" value="DH_2"/>
    <property type="match status" value="1"/>
</dbReference>
<feature type="region of interest" description="Disordered" evidence="7">
    <location>
        <begin position="1"/>
        <end position="128"/>
    </location>
</feature>
<evidence type="ECO:0000313" key="15">
    <source>
        <dbReference type="Proteomes" id="UP001355207"/>
    </source>
</evidence>
<evidence type="ECO:0000256" key="4">
    <source>
        <dbReference type="ARBA" id="ARBA00022443"/>
    </source>
</evidence>
<feature type="compositionally biased region" description="Low complexity" evidence="7">
    <location>
        <begin position="1468"/>
        <end position="1510"/>
    </location>
</feature>
<comment type="subcellular location">
    <subcellularLocation>
        <location evidence="1">Cytoplasm</location>
    </subcellularLocation>
</comment>
<feature type="compositionally biased region" description="Basic and acidic residues" evidence="7">
    <location>
        <begin position="634"/>
        <end position="663"/>
    </location>
</feature>
<dbReference type="InterPro" id="IPR001452">
    <property type="entry name" value="SH3_domain"/>
</dbReference>
<dbReference type="InterPro" id="IPR011993">
    <property type="entry name" value="PH-like_dom_sf"/>
</dbReference>
<dbReference type="EMBL" id="CP144100">
    <property type="protein sequence ID" value="WWC87443.1"/>
    <property type="molecule type" value="Genomic_DNA"/>
</dbReference>
<feature type="compositionally biased region" description="Polar residues" evidence="7">
    <location>
        <begin position="90"/>
        <end position="101"/>
    </location>
</feature>
<dbReference type="SMART" id="SM00246">
    <property type="entry name" value="WH2"/>
    <property type="match status" value="1"/>
</dbReference>
<dbReference type="GO" id="GO:0035556">
    <property type="term" value="P:intracellular signal transduction"/>
    <property type="evidence" value="ECO:0007669"/>
    <property type="project" value="InterPro"/>
</dbReference>
<feature type="domain" description="WH2" evidence="13">
    <location>
        <begin position="995"/>
        <end position="1012"/>
    </location>
</feature>
<feature type="compositionally biased region" description="Basic and acidic residues" evidence="7">
    <location>
        <begin position="451"/>
        <end position="554"/>
    </location>
</feature>
<sequence>MQPNQWQQQQYGSYPSFQQPQQTGAPGQGFGSNPSFLQSQQTGYPSQMQPMQTGYQQQQQPQQQRPQQTGMPGGGLGGNYSFLNQPPPSSSFRSNNLTPQMTGYPGGGASGLMPQQTGYQGGGMMSQPTGLMSQPTGMGRLQPQATGLPHDPRLQQMMQSFMPSNISQPFAPSGVPQFNQTPTQPLTQSFQSLLQNPSVNTPKVPWTLSRQEKKDYDQIFRAWDTTGQGFISGEMAREVFGQSGLDQDGLMKIWNLSDKDNRGKLNLPEFHVAMGLIYRALNGNPIPDTLPEELVPASMRDIDTTVNFMKDLLRHEATSRSNTSSPGYGSSSPAPTGASKDALMYKHSDERPSTYKPSSRHLDRKSVRYSGEDPDAGLKDIRRKLQNTSTLLEKSAEKSIEDEELEEEVETLQYRVKRIQEDIEYTSKGRRTPEKDEERRKLERELLYLMHEKLPELERRQERRQEEKAMEERAGVRRRDERNQTHGRYDDRDRERDRDRDDYDRYRGTFDRDRSRERDRYDDRDRYDRDRRDSKDKGYDRYDRDRRGSYERPRSPPSSREPPPAPPPAAVAAATSAPPPPPAPAQAAARSTKDMTPEERKAFIREQAQKRINDRLRALGVESAPAEDSVDTSVQDRLEKEKKEAEEKSKQAEAEQAARDEARKKRLAEAGGSTQEEEKSQTQQAPPSPSAPLKSALKKPAAPPPAPSSRSKVPPAPPVSRHTAAPHAPPAPKVLAPPVEDPEEAELRQKEEAAAKARADRRARLEALQREEEEERKQEEALLAARQNRSKGPSPAVSTPATESAPPPPPPPPAPPAPAASSDTSYNPFRKPGAAPGATPSPAAPATGGFNPFFKPPAAASSGTATPAAKSPEAAAPPPPPPPPPAPPVAPPAPAAQASKSAYRPPPSEPEWEDINEKEADSDDSSDDETFSSRVGRQGLAQALFGSILGTGGGSGGSGSPGGSRPGSTAPPAPPAPKAPSAALSNLGGGDPNQSRGALLSAIQGGARLKKTQTVDKSGPAGGAGKVVGGDAAPPAHINSQPRAISPPQHDNDDEEDDFSRRSANRQSVDWYAGLAADSTHPAASHAEESTLEPTREEDEEPSHNGYEQVKDNGNAVSSDDLEDFDFTKTLRVRSLFEFAGTRDVDLSFKEDVVLEAHPAKDASSAWWYGTLVKEGSKGWFPKDYVEELHVVRAKALFDYPGGEEDQLPFMEGDTIEIVDQSDQDWWKTEKAGVIFLVPASYLEIQARETEKDSFTEPIVAVTPPVVMETNIIPEITNTRPTLPSTAQPRPISMLSVASSIGRSPSLISDDDDDGSSSSDDSILSWWSSDEEGSDDEDNDEREIDEQKEAERRRREEERQKVLSAAGLQIKREPPPIPGATNNKMGRVVSRRRPPPGVPGKKRRKAPAVPKLSSSTSPTLKSRKSLPAIPTIGSSNAESPIKTSPPAPNEPQPQIQDAYARYEAFLAQSQSQSQSQPQRPNTLRVDSSSSTRARSQSLIHKVTSTSSTTSQNITPQLTGPNGSSSTNFSPQSPSTSSIPLSLSASGSASGTGGGGKISGFFNKLMTNTATSHQHGHERKHPSISGPITRIDSDLTSRPDTPNSSSFNNTQSSTNTGMSDFGKTWGSLVEPSVLDTMSERERKRQEAIFEFIATEGGYGRDLQLIVEVFYASLIPLLDERSLETIFANIEDILLFNTSFLSSLEDRQKKCRLYIDRIGDVLEEHLANADVYTTYCVNQPSAIKLLQSLRETNPELAAHLVSIRETNSSVRGLDLSHFLLSPMQRITRYPLLIKQIIHYTDTLDPTDELNQDFLRVENALRMVERIVGQINESVRDAESEERLKSLSETLWIGGEGRLDLTAPTAFLGPRKLLKEGKISKSKSGRKLSMVLCNDIIVLLDGTDLYRMPISLHEVQIRQGRDDTSFVLKIDAKRGGDTIALRSINARDVKDWVALIAKARSVALEARRSRR</sequence>
<feature type="region of interest" description="Disordered" evidence="7">
    <location>
        <begin position="451"/>
        <end position="1117"/>
    </location>
</feature>
<dbReference type="PROSITE" id="PS50031">
    <property type="entry name" value="EH"/>
    <property type="match status" value="1"/>
</dbReference>
<feature type="compositionally biased region" description="Low complexity" evidence="7">
    <location>
        <begin position="832"/>
        <end position="849"/>
    </location>
</feature>
<feature type="compositionally biased region" description="Low complexity" evidence="7">
    <location>
        <begin position="1316"/>
        <end position="1328"/>
    </location>
</feature>
<dbReference type="Gene3D" id="2.30.30.40">
    <property type="entry name" value="SH3 Domains"/>
    <property type="match status" value="2"/>
</dbReference>
<dbReference type="SMART" id="SM00233">
    <property type="entry name" value="PH"/>
    <property type="match status" value="1"/>
</dbReference>
<gene>
    <name evidence="14" type="ORF">L201_002332</name>
</gene>
<dbReference type="SUPFAM" id="SSF50044">
    <property type="entry name" value="SH3-domain"/>
    <property type="match status" value="2"/>
</dbReference>
<evidence type="ECO:0000256" key="7">
    <source>
        <dbReference type="SAM" id="MobiDB-lite"/>
    </source>
</evidence>
<feature type="compositionally biased region" description="Pro residues" evidence="7">
    <location>
        <begin position="805"/>
        <end position="818"/>
    </location>
</feature>
<dbReference type="Pfam" id="PF02205">
    <property type="entry name" value="WH2"/>
    <property type="match status" value="1"/>
</dbReference>
<dbReference type="CDD" id="cd00160">
    <property type="entry name" value="RhoGEF"/>
    <property type="match status" value="1"/>
</dbReference>
<proteinExistence type="predicted"/>
<dbReference type="SMART" id="SM00027">
    <property type="entry name" value="EH"/>
    <property type="match status" value="1"/>
</dbReference>
<dbReference type="PANTHER" id="PTHR46006:SF6">
    <property type="entry name" value="INTERSECTIN-2 ISOFORM X1"/>
    <property type="match status" value="1"/>
</dbReference>
<feature type="compositionally biased region" description="Pro residues" evidence="7">
    <location>
        <begin position="969"/>
        <end position="978"/>
    </location>
</feature>
<dbReference type="GeneID" id="91093004"/>
<feature type="compositionally biased region" description="Basic and acidic residues" evidence="7">
    <location>
        <begin position="1345"/>
        <end position="1361"/>
    </location>
</feature>
<keyword evidence="15" id="KW-1185">Reference proteome</keyword>
<feature type="compositionally biased region" description="Acidic residues" evidence="7">
    <location>
        <begin position="1329"/>
        <end position="1344"/>
    </location>
</feature>
<dbReference type="Pfam" id="PF00621">
    <property type="entry name" value="RhoGEF"/>
    <property type="match status" value="1"/>
</dbReference>
<dbReference type="PROSITE" id="PS50222">
    <property type="entry name" value="EF_HAND_2"/>
    <property type="match status" value="1"/>
</dbReference>
<dbReference type="InterPro" id="IPR003124">
    <property type="entry name" value="WH2_dom"/>
</dbReference>
<feature type="domain" description="EF-hand" evidence="12">
    <location>
        <begin position="245"/>
        <end position="280"/>
    </location>
</feature>
<feature type="compositionally biased region" description="Polar residues" evidence="7">
    <location>
        <begin position="1511"/>
        <end position="1520"/>
    </location>
</feature>
<organism evidence="14 15">
    <name type="scientific">Kwoniella dendrophila CBS 6074</name>
    <dbReference type="NCBI Taxonomy" id="1295534"/>
    <lineage>
        <taxon>Eukaryota</taxon>
        <taxon>Fungi</taxon>
        <taxon>Dikarya</taxon>
        <taxon>Basidiomycota</taxon>
        <taxon>Agaricomycotina</taxon>
        <taxon>Tremellomycetes</taxon>
        <taxon>Tremellales</taxon>
        <taxon>Cryptococcaceae</taxon>
        <taxon>Kwoniella</taxon>
    </lineage>
</organism>
<dbReference type="InterPro" id="IPR001849">
    <property type="entry name" value="PH_domain"/>
</dbReference>
<evidence type="ECO:0000256" key="6">
    <source>
        <dbReference type="PROSITE-ProRule" id="PRU00192"/>
    </source>
</evidence>
<dbReference type="CDD" id="cd00052">
    <property type="entry name" value="EH"/>
    <property type="match status" value="1"/>
</dbReference>
<evidence type="ECO:0000256" key="1">
    <source>
        <dbReference type="ARBA" id="ARBA00004496"/>
    </source>
</evidence>
<feature type="compositionally biased region" description="Basic residues" evidence="7">
    <location>
        <begin position="1389"/>
        <end position="1406"/>
    </location>
</feature>
<name>A0AAX4JRA8_9TREE</name>
<feature type="compositionally biased region" description="Low complexity" evidence="7">
    <location>
        <begin position="681"/>
        <end position="700"/>
    </location>
</feature>
<dbReference type="Pfam" id="PF00018">
    <property type="entry name" value="SH3_1"/>
    <property type="match status" value="1"/>
</dbReference>
<dbReference type="SMART" id="SM00325">
    <property type="entry name" value="RhoGEF"/>
    <property type="match status" value="1"/>
</dbReference>
<dbReference type="InterPro" id="IPR001331">
    <property type="entry name" value="GDS_CDC24_CS"/>
</dbReference>
<evidence type="ECO:0000256" key="2">
    <source>
        <dbReference type="ARBA" id="ARBA00015110"/>
    </source>
</evidence>
<keyword evidence="4 6" id="KW-0728">SH3 domain</keyword>
<dbReference type="PROSITE" id="PS50002">
    <property type="entry name" value="SH3"/>
    <property type="match status" value="1"/>
</dbReference>
<dbReference type="GO" id="GO:0005737">
    <property type="term" value="C:cytoplasm"/>
    <property type="evidence" value="ECO:0007669"/>
    <property type="project" value="UniProtKB-SubCell"/>
</dbReference>
<dbReference type="SUPFAM" id="SSF47473">
    <property type="entry name" value="EF-hand"/>
    <property type="match status" value="1"/>
</dbReference>
<dbReference type="InterPro" id="IPR051480">
    <property type="entry name" value="Endocytic_GEF_Adapter"/>
</dbReference>
<dbReference type="GO" id="GO:0003779">
    <property type="term" value="F:actin binding"/>
    <property type="evidence" value="ECO:0007669"/>
    <property type="project" value="InterPro"/>
</dbReference>
<dbReference type="Gene3D" id="1.10.238.10">
    <property type="entry name" value="EF-hand"/>
    <property type="match status" value="1"/>
</dbReference>
<evidence type="ECO:0000259" key="11">
    <source>
        <dbReference type="PROSITE" id="PS50031"/>
    </source>
</evidence>
<evidence type="ECO:0000259" key="13">
    <source>
        <dbReference type="PROSITE" id="PS51082"/>
    </source>
</evidence>
<dbReference type="RefSeq" id="XP_066074206.1">
    <property type="nucleotide sequence ID" value="XM_066218109.1"/>
</dbReference>
<dbReference type="SUPFAM" id="SSF50729">
    <property type="entry name" value="PH domain-like"/>
    <property type="match status" value="1"/>
</dbReference>
<dbReference type="PROSITE" id="PS51082">
    <property type="entry name" value="WH2"/>
    <property type="match status" value="1"/>
</dbReference>
<feature type="compositionally biased region" description="Pro residues" evidence="7">
    <location>
        <begin position="555"/>
        <end position="569"/>
    </location>
</feature>
<feature type="compositionally biased region" description="Gly residues" evidence="7">
    <location>
        <begin position="949"/>
        <end position="965"/>
    </location>
</feature>
<dbReference type="InterPro" id="IPR011992">
    <property type="entry name" value="EF-hand-dom_pair"/>
</dbReference>
<evidence type="ECO:0000259" key="9">
    <source>
        <dbReference type="PROSITE" id="PS50003"/>
    </source>
</evidence>
<feature type="compositionally biased region" description="Basic and acidic residues" evidence="7">
    <location>
        <begin position="745"/>
        <end position="780"/>
    </location>
</feature>
<feature type="compositionally biased region" description="Low complexity" evidence="7">
    <location>
        <begin position="1521"/>
        <end position="1548"/>
    </location>
</feature>
<feature type="compositionally biased region" description="Low complexity" evidence="7">
    <location>
        <begin position="1410"/>
        <end position="1420"/>
    </location>
</feature>
<dbReference type="Proteomes" id="UP001355207">
    <property type="component" value="Chromosome 3"/>
</dbReference>
<feature type="domain" description="EH" evidence="11">
    <location>
        <begin position="212"/>
        <end position="301"/>
    </location>
</feature>
<feature type="compositionally biased region" description="Low complexity" evidence="7">
    <location>
        <begin position="319"/>
        <end position="339"/>
    </location>
</feature>
<dbReference type="InterPro" id="IPR002048">
    <property type="entry name" value="EF_hand_dom"/>
</dbReference>
<dbReference type="GO" id="GO:0035025">
    <property type="term" value="P:positive regulation of Rho protein signal transduction"/>
    <property type="evidence" value="ECO:0007669"/>
    <property type="project" value="TreeGrafter"/>
</dbReference>
<reference evidence="14 15" key="1">
    <citation type="submission" date="2024-01" db="EMBL/GenBank/DDBJ databases">
        <title>Comparative genomics of Cryptococcus and Kwoniella reveals pathogenesis evolution and contrasting modes of karyotype evolution via chromosome fusion or intercentromeric recombination.</title>
        <authorList>
            <person name="Coelho M.A."/>
            <person name="David-Palma M."/>
            <person name="Shea T."/>
            <person name="Bowers K."/>
            <person name="McGinley-Smith S."/>
            <person name="Mohammad A.W."/>
            <person name="Gnirke A."/>
            <person name="Yurkov A.M."/>
            <person name="Nowrousian M."/>
            <person name="Sun S."/>
            <person name="Cuomo C.A."/>
            <person name="Heitman J."/>
        </authorList>
    </citation>
    <scope>NUCLEOTIDE SEQUENCE [LARGE SCALE GENOMIC DNA]</scope>
    <source>
        <strain evidence="14 15">CBS 6074</strain>
    </source>
</reference>
<feature type="compositionally biased region" description="Low complexity" evidence="7">
    <location>
        <begin position="47"/>
        <end position="70"/>
    </location>
</feature>
<evidence type="ECO:0000256" key="3">
    <source>
        <dbReference type="ARBA" id="ARBA00020728"/>
    </source>
</evidence>
<feature type="domain" description="DH" evidence="10">
    <location>
        <begin position="1642"/>
        <end position="1831"/>
    </location>
</feature>
<evidence type="ECO:0000256" key="5">
    <source>
        <dbReference type="ARBA" id="ARBA00022490"/>
    </source>
</evidence>
<dbReference type="GO" id="GO:0005085">
    <property type="term" value="F:guanyl-nucleotide exchange factor activity"/>
    <property type="evidence" value="ECO:0007669"/>
    <property type="project" value="InterPro"/>
</dbReference>
<protein>
    <recommendedName>
        <fullName evidence="2">Actin cytoskeleton-regulatory complex protein PAN1</fullName>
    </recommendedName>
    <alternativeName>
        <fullName evidence="3">Actin cytoskeleton-regulatory complex protein pan1</fullName>
    </alternativeName>
</protein>
<dbReference type="InterPro" id="IPR000261">
    <property type="entry name" value="EH_dom"/>
</dbReference>
<keyword evidence="5" id="KW-0963">Cytoplasm</keyword>
<feature type="compositionally biased region" description="Pro residues" evidence="7">
    <location>
        <begin position="875"/>
        <end position="894"/>
    </location>
</feature>
<dbReference type="GO" id="GO:0005509">
    <property type="term" value="F:calcium ion binding"/>
    <property type="evidence" value="ECO:0007669"/>
    <property type="project" value="InterPro"/>
</dbReference>
<feature type="compositionally biased region" description="Low complexity" evidence="7">
    <location>
        <begin position="793"/>
        <end position="804"/>
    </location>
</feature>
<dbReference type="Pfam" id="PF12763">
    <property type="entry name" value="EH"/>
    <property type="match status" value="1"/>
</dbReference>
<feature type="compositionally biased region" description="Polar residues" evidence="7">
    <location>
        <begin position="32"/>
        <end position="46"/>
    </location>
</feature>
<feature type="region of interest" description="Disordered" evidence="7">
    <location>
        <begin position="1570"/>
        <end position="1622"/>
    </location>
</feature>
<evidence type="ECO:0000313" key="14">
    <source>
        <dbReference type="EMBL" id="WWC87443.1"/>
    </source>
</evidence>
<dbReference type="Gene3D" id="2.30.29.30">
    <property type="entry name" value="Pleckstrin-homology domain (PH domain)/Phosphotyrosine-binding domain (PTB)"/>
    <property type="match status" value="1"/>
</dbReference>
<feature type="compositionally biased region" description="Polar residues" evidence="7">
    <location>
        <begin position="1432"/>
        <end position="1442"/>
    </location>
</feature>
<feature type="compositionally biased region" description="Polar residues" evidence="7">
    <location>
        <begin position="1"/>
        <end position="16"/>
    </location>
</feature>
<feature type="compositionally biased region" description="Low complexity" evidence="7">
    <location>
        <begin position="856"/>
        <end position="874"/>
    </location>
</feature>
<dbReference type="InterPro" id="IPR000219">
    <property type="entry name" value="DH_dom"/>
</dbReference>
<feature type="region of interest" description="Disordered" evidence="7">
    <location>
        <begin position="317"/>
        <end position="381"/>
    </location>
</feature>
<evidence type="ECO:0000259" key="8">
    <source>
        <dbReference type="PROSITE" id="PS50002"/>
    </source>
</evidence>
<evidence type="ECO:0000259" key="10">
    <source>
        <dbReference type="PROSITE" id="PS50010"/>
    </source>
</evidence>
<evidence type="ECO:0000259" key="12">
    <source>
        <dbReference type="PROSITE" id="PS50222"/>
    </source>
</evidence>
<feature type="domain" description="PH" evidence="9">
    <location>
        <begin position="1869"/>
        <end position="1958"/>
    </location>
</feature>
<dbReference type="SMART" id="SM00326">
    <property type="entry name" value="SH3"/>
    <property type="match status" value="2"/>
</dbReference>
<accession>A0AAX4JRA8</accession>
<dbReference type="InterPro" id="IPR035899">
    <property type="entry name" value="DBL_dom_sf"/>
</dbReference>
<dbReference type="PROSITE" id="PS50003">
    <property type="entry name" value="PH_DOMAIN"/>
    <property type="match status" value="1"/>
</dbReference>
<feature type="domain" description="SH3" evidence="8">
    <location>
        <begin position="1189"/>
        <end position="1248"/>
    </location>
</feature>
<feature type="compositionally biased region" description="Basic and acidic residues" evidence="7">
    <location>
        <begin position="343"/>
        <end position="353"/>
    </location>
</feature>
<feature type="compositionally biased region" description="Basic and acidic residues" evidence="7">
    <location>
        <begin position="591"/>
        <end position="617"/>
    </location>
</feature>
<feature type="region of interest" description="Disordered" evidence="7">
    <location>
        <begin position="1303"/>
        <end position="1553"/>
    </location>
</feature>
<dbReference type="CDD" id="cd00174">
    <property type="entry name" value="SH3"/>
    <property type="match status" value="1"/>
</dbReference>
<dbReference type="PROSITE" id="PS00741">
    <property type="entry name" value="DH_1"/>
    <property type="match status" value="1"/>
</dbReference>